<feature type="non-terminal residue" evidence="12">
    <location>
        <position position="1"/>
    </location>
</feature>
<gene>
    <name evidence="12" type="ORF">HETIRDRAFT_235031</name>
</gene>
<dbReference type="InterPro" id="IPR000330">
    <property type="entry name" value="SNF2_N"/>
</dbReference>
<dbReference type="PANTHER" id="PTHR45865">
    <property type="entry name" value="E3 UBIQUITIN-PROTEIN LIGASE SHPRH FAMILY MEMBER"/>
    <property type="match status" value="1"/>
</dbReference>
<keyword evidence="8" id="KW-0175">Coiled coil</keyword>
<dbReference type="InterPro" id="IPR014001">
    <property type="entry name" value="Helicase_ATP-bd"/>
</dbReference>
<dbReference type="SUPFAM" id="SSF52540">
    <property type="entry name" value="P-loop containing nucleoside triphosphate hydrolases"/>
    <property type="match status" value="2"/>
</dbReference>
<evidence type="ECO:0000313" key="12">
    <source>
        <dbReference type="EMBL" id="ETW79697.1"/>
    </source>
</evidence>
<dbReference type="STRING" id="747525.W4K1L3"/>
<feature type="non-terminal residue" evidence="12">
    <location>
        <position position="1329"/>
    </location>
</feature>
<keyword evidence="5" id="KW-0862">Zinc</keyword>
<evidence type="ECO:0000256" key="4">
    <source>
        <dbReference type="ARBA" id="ARBA00022801"/>
    </source>
</evidence>
<dbReference type="GeneID" id="20668744"/>
<dbReference type="InterPro" id="IPR001841">
    <property type="entry name" value="Znf_RING"/>
</dbReference>
<evidence type="ECO:0000256" key="5">
    <source>
        <dbReference type="ARBA" id="ARBA00022833"/>
    </source>
</evidence>
<dbReference type="EMBL" id="KI925460">
    <property type="protein sequence ID" value="ETW79697.1"/>
    <property type="molecule type" value="Genomic_DNA"/>
</dbReference>
<evidence type="ECO:0000256" key="2">
    <source>
        <dbReference type="ARBA" id="ARBA00022741"/>
    </source>
</evidence>
<sequence length="1329" mass="149445">EARRKLLHFLFPPAPLPPSLAPAYGGKIDIPFIYSCLQPAPRLDSKTSEDAAQPKALIPSLLPFQKRSVIWMLSREGKTLDASGAVVDIPIQATYLPLTWERVVLSRESGKQLVSYYQRVTGALSMEMPEEDEVARGGILAEEPGLGKTLECIALVMLNPGIGRNPSNSRWDPVAKIDVKEIRATLIVTPGSLSQQWKDEFALHSPSLKVLVYDGWTKVPVPITKPRVTVETLVPKVESKTKRRVTARTSKSKVSSKKSNVTGEESDVKVDTAETLDWCSYVNTFDVVITTYNVLQQDLNVARAPPVRPRRGVAEYMKTERPRSPLVMVEWHRVIMDEVQMVGGGRIQEMVSLIPRSSSFAVSGTPARAHVSDLSHVLKFLRVNPEIYSLRVWARLTEPEHVTDFAALFQRYAVRTMKASVQDELTIPQQTRFLVPIELGKVERHVYDQHMERALLELGLDARGVAATENWQIDTTLLRTWLRKLRQICTHPQVGQLLKQGDRLNKPGALKSMEDVLENMRDQNWRNLMDDRRAKVNELARHAQLVQHDNAIDARYLRASQMLLQAEKEADQLMNDLKAAIAEHDAKGNELKKEAALLKASRAQSSEDELEKGKGKAPARDETPAFDEGSMDSDLPNTAIGEEHGIKRRALQQRVRECYIAMHRIKFLQGDAYHVMGDARAAEEDAAYSTAEELRHKLLKITEEAATRAMAQLAKDVSAKGLTKQDLLVSLPYCPKGGKRSADLLEEADKIIEERLNAQTELLWQWREHIYGLLTQNLTASESEADGQEYSRTIATQGEAETYLQAYAALMADRREVLLAERTALAAHDVKEKKLRKTRAAVKAAAALDDDFEIPDDIELQPEHEVLQRDLTDARKDLLEDMENRAVRSIVVELAGIAAKISRDDDPEKIMAKEGANSLRRLISSQTAMNDKLEADIAQFRKAFNERIQYFRQLQEISDSVVEVEWEHTIDLAIEESRVTQQELDRKINTGRARQRYLDHLAQSQDDGNDEDDGACILCRCTFTRGYITQCAHIFCEDCIKSWITRQGGKACPVCRVGLDVDNLQRFSVQEKTQDNPAPSMPDKSVNKEAAPRSRRKIEYNTIRAGLFEEVQSMEVTGSYGSKIETLVRHLLYLQLAEPGAKSIVFSAWADSLQIIEHALTMNGITCMRIDQVKGKQNAAKHFRTDPELLVLLLHGERENAGLNVTSASRVFLLESVVHHSLMIEGPAAIARIDRMGQTRPTEVYCYYAEDTIEKNILDLAARQGLSLYTKDNSAGTLNVTALAPDAEKNVVEAPAKKKTQKGDFIFKTDDMLAILFPHMYEEIEYLLP</sequence>
<dbReference type="CDD" id="cd18793">
    <property type="entry name" value="SF2_C_SNF"/>
    <property type="match status" value="1"/>
</dbReference>
<keyword evidence="4" id="KW-0378">Hydrolase</keyword>
<evidence type="ECO:0000256" key="6">
    <source>
        <dbReference type="ARBA" id="ARBA00022840"/>
    </source>
</evidence>
<dbReference type="GO" id="GO:0000209">
    <property type="term" value="P:protein polyubiquitination"/>
    <property type="evidence" value="ECO:0007669"/>
    <property type="project" value="TreeGrafter"/>
</dbReference>
<dbReference type="GO" id="GO:0016787">
    <property type="term" value="F:hydrolase activity"/>
    <property type="evidence" value="ECO:0007669"/>
    <property type="project" value="UniProtKB-KW"/>
</dbReference>
<dbReference type="InParanoid" id="W4K1L3"/>
<evidence type="ECO:0008006" key="14">
    <source>
        <dbReference type="Google" id="ProtNLM"/>
    </source>
</evidence>
<evidence type="ECO:0000256" key="3">
    <source>
        <dbReference type="ARBA" id="ARBA00022771"/>
    </source>
</evidence>
<evidence type="ECO:0000256" key="8">
    <source>
        <dbReference type="SAM" id="Coils"/>
    </source>
</evidence>
<dbReference type="SMART" id="SM00184">
    <property type="entry name" value="RING"/>
    <property type="match status" value="1"/>
</dbReference>
<dbReference type="KEGG" id="hir:HETIRDRAFT_235031"/>
<dbReference type="InterPro" id="IPR059033">
    <property type="entry name" value="C144_05_dom"/>
</dbReference>
<dbReference type="Gene3D" id="3.30.40.10">
    <property type="entry name" value="Zinc/RING finger domain, C3HC4 (zinc finger)"/>
    <property type="match status" value="1"/>
</dbReference>
<feature type="domain" description="RING-type" evidence="10">
    <location>
        <begin position="1016"/>
        <end position="1056"/>
    </location>
</feature>
<evidence type="ECO:0000256" key="1">
    <source>
        <dbReference type="ARBA" id="ARBA00022723"/>
    </source>
</evidence>
<dbReference type="PROSITE" id="PS00518">
    <property type="entry name" value="ZF_RING_1"/>
    <property type="match status" value="1"/>
</dbReference>
<evidence type="ECO:0000259" key="10">
    <source>
        <dbReference type="PROSITE" id="PS50089"/>
    </source>
</evidence>
<proteinExistence type="predicted"/>
<feature type="region of interest" description="Disordered" evidence="9">
    <location>
        <begin position="1070"/>
        <end position="1093"/>
    </location>
</feature>
<dbReference type="GO" id="GO:0005524">
    <property type="term" value="F:ATP binding"/>
    <property type="evidence" value="ECO:0007669"/>
    <property type="project" value="InterPro"/>
</dbReference>
<dbReference type="InterPro" id="IPR027417">
    <property type="entry name" value="P-loop_NTPase"/>
</dbReference>
<dbReference type="InterPro" id="IPR052583">
    <property type="entry name" value="ATP-helicase/E3_Ub-Ligase"/>
</dbReference>
<dbReference type="Pfam" id="PF00176">
    <property type="entry name" value="SNF2-rel_dom"/>
    <property type="match status" value="1"/>
</dbReference>
<keyword evidence="1" id="KW-0479">Metal-binding</keyword>
<keyword evidence="13" id="KW-1185">Reference proteome</keyword>
<evidence type="ECO:0000313" key="13">
    <source>
        <dbReference type="Proteomes" id="UP000030671"/>
    </source>
</evidence>
<feature type="coiled-coil region" evidence="8">
    <location>
        <begin position="556"/>
        <end position="594"/>
    </location>
</feature>
<evidence type="ECO:0000256" key="7">
    <source>
        <dbReference type="PROSITE-ProRule" id="PRU00175"/>
    </source>
</evidence>
<dbReference type="GO" id="GO:0006974">
    <property type="term" value="P:DNA damage response"/>
    <property type="evidence" value="ECO:0007669"/>
    <property type="project" value="TreeGrafter"/>
</dbReference>
<evidence type="ECO:0000259" key="11">
    <source>
        <dbReference type="PROSITE" id="PS51192"/>
    </source>
</evidence>
<reference evidence="12 13" key="1">
    <citation type="journal article" date="2012" name="New Phytol.">
        <title>Insight into trade-off between wood decay and parasitism from the genome of a fungal forest pathogen.</title>
        <authorList>
            <person name="Olson A."/>
            <person name="Aerts A."/>
            <person name="Asiegbu F."/>
            <person name="Belbahri L."/>
            <person name="Bouzid O."/>
            <person name="Broberg A."/>
            <person name="Canback B."/>
            <person name="Coutinho P.M."/>
            <person name="Cullen D."/>
            <person name="Dalman K."/>
            <person name="Deflorio G."/>
            <person name="van Diepen L.T."/>
            <person name="Dunand C."/>
            <person name="Duplessis S."/>
            <person name="Durling M."/>
            <person name="Gonthier P."/>
            <person name="Grimwood J."/>
            <person name="Fossdal C.G."/>
            <person name="Hansson D."/>
            <person name="Henrissat B."/>
            <person name="Hietala A."/>
            <person name="Himmelstrand K."/>
            <person name="Hoffmeister D."/>
            <person name="Hogberg N."/>
            <person name="James T.Y."/>
            <person name="Karlsson M."/>
            <person name="Kohler A."/>
            <person name="Kues U."/>
            <person name="Lee Y.H."/>
            <person name="Lin Y.C."/>
            <person name="Lind M."/>
            <person name="Lindquist E."/>
            <person name="Lombard V."/>
            <person name="Lucas S."/>
            <person name="Lunden K."/>
            <person name="Morin E."/>
            <person name="Murat C."/>
            <person name="Park J."/>
            <person name="Raffaello T."/>
            <person name="Rouze P."/>
            <person name="Salamov A."/>
            <person name="Schmutz J."/>
            <person name="Solheim H."/>
            <person name="Stahlberg J."/>
            <person name="Velez H."/>
            <person name="de Vries R.P."/>
            <person name="Wiebenga A."/>
            <person name="Woodward S."/>
            <person name="Yakovlev I."/>
            <person name="Garbelotto M."/>
            <person name="Martin F."/>
            <person name="Grigoriev I.V."/>
            <person name="Stenlid J."/>
        </authorList>
    </citation>
    <scope>NUCLEOTIDE SEQUENCE [LARGE SCALE GENOMIC DNA]</scope>
    <source>
        <strain evidence="12 13">TC 32-1</strain>
    </source>
</reference>
<keyword evidence="2" id="KW-0547">Nucleotide-binding</keyword>
<name>W4K1L3_HETIT</name>
<dbReference type="FunCoup" id="W4K1L3">
    <property type="interactions" value="420"/>
</dbReference>
<dbReference type="SUPFAM" id="SSF57850">
    <property type="entry name" value="RING/U-box"/>
    <property type="match status" value="1"/>
</dbReference>
<evidence type="ECO:0000256" key="9">
    <source>
        <dbReference type="SAM" id="MobiDB-lite"/>
    </source>
</evidence>
<dbReference type="Pfam" id="PF00097">
    <property type="entry name" value="zf-C3HC4"/>
    <property type="match status" value="1"/>
</dbReference>
<keyword evidence="6" id="KW-0067">ATP-binding</keyword>
<dbReference type="InterPro" id="IPR038718">
    <property type="entry name" value="SNF2-like_sf"/>
</dbReference>
<dbReference type="InterPro" id="IPR013083">
    <property type="entry name" value="Znf_RING/FYVE/PHD"/>
</dbReference>
<dbReference type="GO" id="GO:0008270">
    <property type="term" value="F:zinc ion binding"/>
    <property type="evidence" value="ECO:0007669"/>
    <property type="project" value="UniProtKB-KW"/>
</dbReference>
<dbReference type="RefSeq" id="XP_009548260.1">
    <property type="nucleotide sequence ID" value="XM_009549965.1"/>
</dbReference>
<protein>
    <recommendedName>
        <fullName evidence="14">RING-type domain-containing protein</fullName>
    </recommendedName>
</protein>
<feature type="domain" description="Helicase ATP-binding" evidence="11">
    <location>
        <begin position="129"/>
        <end position="384"/>
    </location>
</feature>
<feature type="region of interest" description="Disordered" evidence="9">
    <location>
        <begin position="598"/>
        <end position="639"/>
    </location>
</feature>
<dbReference type="InterPro" id="IPR049730">
    <property type="entry name" value="SNF2/RAD54-like_C"/>
</dbReference>
<dbReference type="SMART" id="SM00487">
    <property type="entry name" value="DEXDc"/>
    <property type="match status" value="1"/>
</dbReference>
<dbReference type="OrthoDB" id="5330228at2759"/>
<dbReference type="InterPro" id="IPR017907">
    <property type="entry name" value="Znf_RING_CS"/>
</dbReference>
<dbReference type="InterPro" id="IPR018957">
    <property type="entry name" value="Znf_C3HC4_RING-type"/>
</dbReference>
<dbReference type="Pfam" id="PF26021">
    <property type="entry name" value="Ferritin_C144_05"/>
    <property type="match status" value="1"/>
</dbReference>
<dbReference type="PROSITE" id="PS50089">
    <property type="entry name" value="ZF_RING_2"/>
    <property type="match status" value="1"/>
</dbReference>
<dbReference type="PROSITE" id="PS51192">
    <property type="entry name" value="HELICASE_ATP_BIND_1"/>
    <property type="match status" value="1"/>
</dbReference>
<dbReference type="Gene3D" id="3.40.50.10810">
    <property type="entry name" value="Tandem AAA-ATPase domain"/>
    <property type="match status" value="1"/>
</dbReference>
<organism evidence="12 13">
    <name type="scientific">Heterobasidion irregulare (strain TC 32-1)</name>
    <dbReference type="NCBI Taxonomy" id="747525"/>
    <lineage>
        <taxon>Eukaryota</taxon>
        <taxon>Fungi</taxon>
        <taxon>Dikarya</taxon>
        <taxon>Basidiomycota</taxon>
        <taxon>Agaricomycotina</taxon>
        <taxon>Agaricomycetes</taxon>
        <taxon>Russulales</taxon>
        <taxon>Bondarzewiaceae</taxon>
        <taxon>Heterobasidion</taxon>
        <taxon>Heterobasidion annosum species complex</taxon>
    </lineage>
</organism>
<dbReference type="PANTHER" id="PTHR45865:SF1">
    <property type="entry name" value="E3 UBIQUITIN-PROTEIN LIGASE SHPRH"/>
    <property type="match status" value="1"/>
</dbReference>
<keyword evidence="3 7" id="KW-0863">Zinc-finger</keyword>
<dbReference type="HOGENOM" id="CLU_001592_2_1_1"/>
<feature type="region of interest" description="Disordered" evidence="9">
    <location>
        <begin position="243"/>
        <end position="266"/>
    </location>
</feature>
<dbReference type="GO" id="GO:0005634">
    <property type="term" value="C:nucleus"/>
    <property type="evidence" value="ECO:0007669"/>
    <property type="project" value="TreeGrafter"/>
</dbReference>
<dbReference type="eggNOG" id="KOG0298">
    <property type="taxonomic scope" value="Eukaryota"/>
</dbReference>
<dbReference type="Proteomes" id="UP000030671">
    <property type="component" value="Unassembled WGS sequence"/>
</dbReference>
<feature type="compositionally biased region" description="Basic and acidic residues" evidence="9">
    <location>
        <begin position="611"/>
        <end position="623"/>
    </location>
</feature>
<accession>W4K1L3</accession>
<dbReference type="Gene3D" id="3.40.50.300">
    <property type="entry name" value="P-loop containing nucleotide triphosphate hydrolases"/>
    <property type="match status" value="1"/>
</dbReference>
<feature type="compositionally biased region" description="Basic residues" evidence="9">
    <location>
        <begin position="243"/>
        <end position="256"/>
    </location>
</feature>
<dbReference type="GO" id="GO:0061630">
    <property type="term" value="F:ubiquitin protein ligase activity"/>
    <property type="evidence" value="ECO:0007669"/>
    <property type="project" value="TreeGrafter"/>
</dbReference>